<evidence type="ECO:0000313" key="3">
    <source>
        <dbReference type="Proteomes" id="UP001311232"/>
    </source>
</evidence>
<accession>A0AAV9R3F0</accession>
<dbReference type="AlphaFoldDB" id="A0AAV9R3F0"/>
<reference evidence="2 3" key="1">
    <citation type="submission" date="2021-06" db="EMBL/GenBank/DDBJ databases">
        <authorList>
            <person name="Palmer J.M."/>
        </authorList>
    </citation>
    <scope>NUCLEOTIDE SEQUENCE [LARGE SCALE GENOMIC DNA]</scope>
    <source>
        <strain evidence="2 3">MEX-2019</strain>
        <tissue evidence="2">Muscle</tissue>
    </source>
</reference>
<evidence type="ECO:0000313" key="2">
    <source>
        <dbReference type="EMBL" id="KAK5603633.1"/>
    </source>
</evidence>
<organism evidence="2 3">
    <name type="scientific">Crenichthys baileyi</name>
    <name type="common">White River springfish</name>
    <dbReference type="NCBI Taxonomy" id="28760"/>
    <lineage>
        <taxon>Eukaryota</taxon>
        <taxon>Metazoa</taxon>
        <taxon>Chordata</taxon>
        <taxon>Craniata</taxon>
        <taxon>Vertebrata</taxon>
        <taxon>Euteleostomi</taxon>
        <taxon>Actinopterygii</taxon>
        <taxon>Neopterygii</taxon>
        <taxon>Teleostei</taxon>
        <taxon>Neoteleostei</taxon>
        <taxon>Acanthomorphata</taxon>
        <taxon>Ovalentaria</taxon>
        <taxon>Atherinomorphae</taxon>
        <taxon>Cyprinodontiformes</taxon>
        <taxon>Goodeidae</taxon>
        <taxon>Crenichthys</taxon>
    </lineage>
</organism>
<name>A0AAV9R3F0_9TELE</name>
<proteinExistence type="predicted"/>
<dbReference type="EMBL" id="JAHHUM010002421">
    <property type="protein sequence ID" value="KAK5603633.1"/>
    <property type="molecule type" value="Genomic_DNA"/>
</dbReference>
<keyword evidence="3" id="KW-1185">Reference proteome</keyword>
<gene>
    <name evidence="2" type="ORF">CRENBAI_003316</name>
</gene>
<evidence type="ECO:0000256" key="1">
    <source>
        <dbReference type="SAM" id="MobiDB-lite"/>
    </source>
</evidence>
<dbReference type="Proteomes" id="UP001311232">
    <property type="component" value="Unassembled WGS sequence"/>
</dbReference>
<feature type="region of interest" description="Disordered" evidence="1">
    <location>
        <begin position="76"/>
        <end position="100"/>
    </location>
</feature>
<sequence length="126" mass="13864">MFQPDPHYALRPAKFVLLSPLPADPTHHSVVISGIQIWEAIPPDHASPDRNDSQRPVPNPKAQGCVPLIHWCKPQHETAELGGNNQTHPSPPPLPVGHSRVKESPALLKEMGSRAHAVRGGWCDYF</sequence>
<protein>
    <submittedName>
        <fullName evidence="2">Uncharacterized protein</fullName>
    </submittedName>
</protein>
<comment type="caution">
    <text evidence="2">The sequence shown here is derived from an EMBL/GenBank/DDBJ whole genome shotgun (WGS) entry which is preliminary data.</text>
</comment>